<sequence length="918" mass="98319">MNIIQRSLLSLRKFRTAVKKVFGPPGGLWLTCNVDSTATVGGTGATPGHYLTVTFPDSSTASTIVGASGAWSVTSAQLASCPSPDDLSVSTSNPANTAVIDSITVTPDGKYFVQGHGGRDKDTISFTIDDETYTLILDGSSVWFFTVEPKVPPKDLEPGDIDPVTDYVPPYVISIEDQGDGTHLVTGGGGKVGDKLTVVADGVEYEVTVTGADGWTAIVGEKIEDGIEVPGYVAPYVISITDNLDSTFTVVGGGGRAGDRLTVTINGQEKLLVTNTDSSWSVIVDMSVPGQEEVDVGSDYIPPYVTEIIDNLDGTHTVNGAGGKAGDTLTVTIKEVDYTISLITTGDTWSVTVTEETVDEEDVDVGSDYIHPYVISITDNGNSTYTIIGAGGRAGDVLTVTVEGRQHSITTTADDAWSLTLDLSTPAPGDVDVGTDYVQPYIISITDNGQTFTVLGGGGRPDEVFSITYDTVIYPITIPAEGTWTVEVTKKAPPVVEVPDTYVQPYVISVTNNFDGTYTVIGGGGRAGDLISISIDGNLFQAEILTDNSWEITFEFTRTVDLEDVVVIVRPDELDGFVTAADAVYADYDVAEFVECADDGSYISWEAFVEHLKSIVGIDTTALDTVNFDAYGAAKKVLRSGERYIAAFDEVYLIFGVVDNVVVDVQTIEKNYMTGRDCDVFRTEHGIYYFKKDGVLDRLTRLDGAESDVVLDITSRWDTGLPALVTLGDREWLVNADFSISYLIDPLTLEHTQGPVFSEIEIVHQGTLNEAVSADGRVFAVCRHKVSGYYGIYELNSGGFIQLLSASGNLAGGNGSLYVFNTGGVGDLVKIDLATGQQKTLASQGGIVSGFVFGDFGVFLRGNREGLLVTYDAGETFEDLLHTPGFSGLKHIDCDGDRIIITKQWDTYTLQTYNLIKL</sequence>
<reference evidence="1" key="1">
    <citation type="submission" date="2021-08" db="EMBL/GenBank/DDBJ databases">
        <title>Isolation and characterization of neutrophilic mixotrophic iron-oxidizing bacteria from deep-sea hydrothermal vents.</title>
        <authorList>
            <person name="He Y."/>
        </authorList>
    </citation>
    <scope>NUCLEOTIDE SEQUENCE</scope>
    <source>
        <strain evidence="1">IOP_13</strain>
    </source>
</reference>
<evidence type="ECO:0000313" key="1">
    <source>
        <dbReference type="EMBL" id="MCD1608618.1"/>
    </source>
</evidence>
<name>A0A9X1SQ71_9GAMM</name>
<gene>
    <name evidence="1" type="ORF">K7H17_12145</name>
</gene>
<dbReference type="SUPFAM" id="SSF50969">
    <property type="entry name" value="YVTN repeat-like/Quinoprotein amine dehydrogenase"/>
    <property type="match status" value="1"/>
</dbReference>
<dbReference type="Proteomes" id="UP001138989">
    <property type="component" value="Unassembled WGS sequence"/>
</dbReference>
<dbReference type="RefSeq" id="WP_230697696.1">
    <property type="nucleotide sequence ID" value="NZ_JAINWF010000006.1"/>
</dbReference>
<protein>
    <submittedName>
        <fullName evidence="1">Uncharacterized protein</fullName>
    </submittedName>
</protein>
<proteinExistence type="predicted"/>
<dbReference type="InterPro" id="IPR011044">
    <property type="entry name" value="Quino_amine_DH_bsu"/>
</dbReference>
<accession>A0A9X1SQ71</accession>
<dbReference type="EMBL" id="JAINWF010000006">
    <property type="protein sequence ID" value="MCD1608618.1"/>
    <property type="molecule type" value="Genomic_DNA"/>
</dbReference>
<organism evidence="1 2">
    <name type="scientific">Stutzerimonas kunmingensis</name>
    <dbReference type="NCBI Taxonomy" id="1211807"/>
    <lineage>
        <taxon>Bacteria</taxon>
        <taxon>Pseudomonadati</taxon>
        <taxon>Pseudomonadota</taxon>
        <taxon>Gammaproteobacteria</taxon>
        <taxon>Pseudomonadales</taxon>
        <taxon>Pseudomonadaceae</taxon>
        <taxon>Stutzerimonas</taxon>
    </lineage>
</organism>
<dbReference type="AlphaFoldDB" id="A0A9X1SQ71"/>
<keyword evidence="2" id="KW-1185">Reference proteome</keyword>
<evidence type="ECO:0000313" key="2">
    <source>
        <dbReference type="Proteomes" id="UP001138989"/>
    </source>
</evidence>
<comment type="caution">
    <text evidence="1">The sequence shown here is derived from an EMBL/GenBank/DDBJ whole genome shotgun (WGS) entry which is preliminary data.</text>
</comment>